<organism evidence="4 5">
    <name type="scientific">Ephemerocybe angulata</name>
    <dbReference type="NCBI Taxonomy" id="980116"/>
    <lineage>
        <taxon>Eukaryota</taxon>
        <taxon>Fungi</taxon>
        <taxon>Dikarya</taxon>
        <taxon>Basidiomycota</taxon>
        <taxon>Agaricomycotina</taxon>
        <taxon>Agaricomycetes</taxon>
        <taxon>Agaricomycetidae</taxon>
        <taxon>Agaricales</taxon>
        <taxon>Agaricineae</taxon>
        <taxon>Psathyrellaceae</taxon>
        <taxon>Ephemerocybe</taxon>
    </lineage>
</organism>
<proteinExistence type="predicted"/>
<dbReference type="OrthoDB" id="3060478at2759"/>
<evidence type="ECO:0000313" key="4">
    <source>
        <dbReference type="EMBL" id="KAF5323121.1"/>
    </source>
</evidence>
<dbReference type="Pfam" id="PF01936">
    <property type="entry name" value="NYN"/>
    <property type="match status" value="1"/>
</dbReference>
<evidence type="ECO:0000256" key="1">
    <source>
        <dbReference type="SAM" id="Coils"/>
    </source>
</evidence>
<feature type="coiled-coil region" evidence="1">
    <location>
        <begin position="22"/>
        <end position="179"/>
    </location>
</feature>
<feature type="compositionally biased region" description="Low complexity" evidence="2">
    <location>
        <begin position="687"/>
        <end position="699"/>
    </location>
</feature>
<dbReference type="AlphaFoldDB" id="A0A8H5BHA4"/>
<dbReference type="InterPro" id="IPR021139">
    <property type="entry name" value="NYN"/>
</dbReference>
<feature type="domain" description="NYN" evidence="3">
    <location>
        <begin position="506"/>
        <end position="638"/>
    </location>
</feature>
<evidence type="ECO:0000259" key="3">
    <source>
        <dbReference type="Pfam" id="PF01936"/>
    </source>
</evidence>
<protein>
    <recommendedName>
        <fullName evidence="3">NYN domain-containing protein</fullName>
    </recommendedName>
</protein>
<feature type="compositionally biased region" description="Acidic residues" evidence="2">
    <location>
        <begin position="700"/>
        <end position="718"/>
    </location>
</feature>
<feature type="region of interest" description="Disordered" evidence="2">
    <location>
        <begin position="448"/>
        <end position="499"/>
    </location>
</feature>
<keyword evidence="1" id="KW-0175">Coiled coil</keyword>
<accession>A0A8H5BHA4</accession>
<keyword evidence="5" id="KW-1185">Reference proteome</keyword>
<evidence type="ECO:0000256" key="2">
    <source>
        <dbReference type="SAM" id="MobiDB-lite"/>
    </source>
</evidence>
<sequence length="789" mass="86064">MPPPNQDNGFDESRAGGAYEVINLLGCQMKTLKARIRELEADLEKAKNDTITMIKPELYNERELAERATEAETIAARLRDELDASHQREEKLSLKVEKLQDKLDSKSKAKKDLDSITVLKDGAEARVAELEAALAEVTIERDSLKEKAVDLTEEASQLKANAARGREELQLAAKNLKESKELNKPWLLSQYFEYSKNLPRYRNRLNYDSLRPICPADMNLTTYLQANGFSDIIPHVLHLPDQGVIRWEDMSCQIGFAFGPSLRFEGTVQGWAPHSPFAKVYGRTVELFFTSGKDVYYAGRFTFEDVRQRNPRGCYRMEKAVDYESGKHEKVIQSLKSAAGSYGKLSTFCAYIHEPAESLVATLKNRKVGVCRSSFPREDIIVDAALSLRASNATPQNTTFVFISTTGSFVTLITKLRALGCPVVLLPSLRGSFRAEFRKSAAESTSSQVIEAVHAPRSSSISEHSERETPSGSASEAGSPPPSLEAQATTGVQHPQPVGSKATREVAIFWDYENCPLRRKVLHAEGPEEMAAIFNRIKGIACQRAHRLLGFYAYIATKGGLRKEPLGTKLEAFSIELRCIPAISGCREVVDHEIMVDIVSALQENKDLKTIALISEDRDFSVLTESLVSRGLTVLLLAGLKKKLRLLRPPGSGEGRVRGKGGSTDSQLVGESVPPETDTGSEMELGSTTTSSASSAAVDSDSDSDSDSESSSESESSSDTESSSESGSSSDTDESSDSDSSSSDSSESDGGPDDVTSTGAAKRGLSSSSDDSDDDDSDSRPAASKRRRR</sequence>
<reference evidence="4 5" key="1">
    <citation type="journal article" date="2020" name="ISME J.">
        <title>Uncovering the hidden diversity of litter-decomposition mechanisms in mushroom-forming fungi.</title>
        <authorList>
            <person name="Floudas D."/>
            <person name="Bentzer J."/>
            <person name="Ahren D."/>
            <person name="Johansson T."/>
            <person name="Persson P."/>
            <person name="Tunlid A."/>
        </authorList>
    </citation>
    <scope>NUCLEOTIDE SEQUENCE [LARGE SCALE GENOMIC DNA]</scope>
    <source>
        <strain evidence="4 5">CBS 175.51</strain>
    </source>
</reference>
<dbReference type="EMBL" id="JAACJK010000167">
    <property type="protein sequence ID" value="KAF5323121.1"/>
    <property type="molecule type" value="Genomic_DNA"/>
</dbReference>
<feature type="region of interest" description="Disordered" evidence="2">
    <location>
        <begin position="648"/>
        <end position="789"/>
    </location>
</feature>
<gene>
    <name evidence="4" type="ORF">D9611_009385</name>
</gene>
<evidence type="ECO:0000313" key="5">
    <source>
        <dbReference type="Proteomes" id="UP000541558"/>
    </source>
</evidence>
<feature type="compositionally biased region" description="Low complexity" evidence="2">
    <location>
        <begin position="719"/>
        <end position="730"/>
    </location>
</feature>
<name>A0A8H5BHA4_9AGAR</name>
<comment type="caution">
    <text evidence="4">The sequence shown here is derived from an EMBL/GenBank/DDBJ whole genome shotgun (WGS) entry which is preliminary data.</text>
</comment>
<dbReference type="Gene3D" id="3.40.50.1010">
    <property type="entry name" value="5'-nuclease"/>
    <property type="match status" value="1"/>
</dbReference>
<dbReference type="Proteomes" id="UP000541558">
    <property type="component" value="Unassembled WGS sequence"/>
</dbReference>
<dbReference type="GO" id="GO:0004540">
    <property type="term" value="F:RNA nuclease activity"/>
    <property type="evidence" value="ECO:0007669"/>
    <property type="project" value="InterPro"/>
</dbReference>